<proteinExistence type="inferred from homology"/>
<evidence type="ECO:0000313" key="15">
    <source>
        <dbReference type="Proteomes" id="UP001168877"/>
    </source>
</evidence>
<dbReference type="CDD" id="cd02981">
    <property type="entry name" value="PDI_b_family"/>
    <property type="match status" value="1"/>
</dbReference>
<feature type="region of interest" description="Disordered" evidence="11">
    <location>
        <begin position="952"/>
        <end position="1013"/>
    </location>
</feature>
<dbReference type="EMBL" id="JAUESC010000380">
    <property type="protein sequence ID" value="KAK0591599.1"/>
    <property type="molecule type" value="Genomic_DNA"/>
</dbReference>
<keyword evidence="12" id="KW-1133">Transmembrane helix</keyword>
<feature type="domain" description="Thioredoxin" evidence="13">
    <location>
        <begin position="70"/>
        <end position="199"/>
    </location>
</feature>
<dbReference type="SUPFAM" id="SSF52833">
    <property type="entry name" value="Thioredoxin-like"/>
    <property type="match status" value="3"/>
</dbReference>
<dbReference type="PROSITE" id="PS51352">
    <property type="entry name" value="THIOREDOXIN_2"/>
    <property type="match status" value="2"/>
</dbReference>
<evidence type="ECO:0000256" key="7">
    <source>
        <dbReference type="ARBA" id="ARBA00022824"/>
    </source>
</evidence>
<dbReference type="PANTHER" id="PTHR18929:SF246">
    <property type="entry name" value="PROTEIN DISULFIDE ISOMERASE-LIKE 1-4"/>
    <property type="match status" value="1"/>
</dbReference>
<comment type="similarity">
    <text evidence="3">Belongs to the protein disulfide isomerase family.</text>
</comment>
<keyword evidence="15" id="KW-1185">Reference proteome</keyword>
<feature type="transmembrane region" description="Helical" evidence="12">
    <location>
        <begin position="6"/>
        <end position="24"/>
    </location>
</feature>
<dbReference type="GO" id="GO:0003756">
    <property type="term" value="F:protein disulfide isomerase activity"/>
    <property type="evidence" value="ECO:0007669"/>
    <property type="project" value="UniProtKB-EC"/>
</dbReference>
<dbReference type="Pfam" id="PF13848">
    <property type="entry name" value="Thioredoxin_6"/>
    <property type="match status" value="1"/>
</dbReference>
<name>A0AA39SM43_ACESA</name>
<evidence type="ECO:0000256" key="4">
    <source>
        <dbReference type="ARBA" id="ARBA00012723"/>
    </source>
</evidence>
<comment type="catalytic activity">
    <reaction evidence="1">
        <text>Catalyzes the rearrangement of -S-S- bonds in proteins.</text>
        <dbReference type="EC" id="5.3.4.1"/>
    </reaction>
</comment>
<evidence type="ECO:0000256" key="5">
    <source>
        <dbReference type="ARBA" id="ARBA00022729"/>
    </source>
</evidence>
<dbReference type="GO" id="GO:0006457">
    <property type="term" value="P:protein folding"/>
    <property type="evidence" value="ECO:0007669"/>
    <property type="project" value="TreeGrafter"/>
</dbReference>
<evidence type="ECO:0000256" key="3">
    <source>
        <dbReference type="ARBA" id="ARBA00006347"/>
    </source>
</evidence>
<organism evidence="14 15">
    <name type="scientific">Acer saccharum</name>
    <name type="common">Sugar maple</name>
    <dbReference type="NCBI Taxonomy" id="4024"/>
    <lineage>
        <taxon>Eukaryota</taxon>
        <taxon>Viridiplantae</taxon>
        <taxon>Streptophyta</taxon>
        <taxon>Embryophyta</taxon>
        <taxon>Tracheophyta</taxon>
        <taxon>Spermatophyta</taxon>
        <taxon>Magnoliopsida</taxon>
        <taxon>eudicotyledons</taxon>
        <taxon>Gunneridae</taxon>
        <taxon>Pentapetalae</taxon>
        <taxon>rosids</taxon>
        <taxon>malvids</taxon>
        <taxon>Sapindales</taxon>
        <taxon>Sapindaceae</taxon>
        <taxon>Hippocastanoideae</taxon>
        <taxon>Acereae</taxon>
        <taxon>Acer</taxon>
    </lineage>
</organism>
<feature type="domain" description="Thioredoxin" evidence="13">
    <location>
        <begin position="519"/>
        <end position="639"/>
    </location>
</feature>
<keyword evidence="10" id="KW-0676">Redox-active center</keyword>
<dbReference type="CDD" id="cd02961">
    <property type="entry name" value="PDI_a_family"/>
    <property type="match status" value="2"/>
</dbReference>
<evidence type="ECO:0000256" key="2">
    <source>
        <dbReference type="ARBA" id="ARBA00004319"/>
    </source>
</evidence>
<reference evidence="14" key="1">
    <citation type="journal article" date="2022" name="Plant J.">
        <title>Strategies of tolerance reflected in two North American maple genomes.</title>
        <authorList>
            <person name="McEvoy S.L."/>
            <person name="Sezen U.U."/>
            <person name="Trouern-Trend A."/>
            <person name="McMahon S.M."/>
            <person name="Schaberg P.G."/>
            <person name="Yang J."/>
            <person name="Wegrzyn J.L."/>
            <person name="Swenson N.G."/>
        </authorList>
    </citation>
    <scope>NUCLEOTIDE SEQUENCE</scope>
    <source>
        <strain evidence="14">NS2018</strain>
    </source>
</reference>
<dbReference type="PANTHER" id="PTHR18929">
    <property type="entry name" value="PROTEIN DISULFIDE ISOMERASE"/>
    <property type="match status" value="1"/>
</dbReference>
<dbReference type="GO" id="GO:0034976">
    <property type="term" value="P:response to endoplasmic reticulum stress"/>
    <property type="evidence" value="ECO:0007669"/>
    <property type="project" value="TreeGrafter"/>
</dbReference>
<evidence type="ECO:0000259" key="13">
    <source>
        <dbReference type="PROSITE" id="PS51352"/>
    </source>
</evidence>
<feature type="transmembrane region" description="Helical" evidence="12">
    <location>
        <begin position="1016"/>
        <end position="1036"/>
    </location>
</feature>
<evidence type="ECO:0000256" key="6">
    <source>
        <dbReference type="ARBA" id="ARBA00022737"/>
    </source>
</evidence>
<gene>
    <name evidence="14" type="ORF">LWI29_004705</name>
</gene>
<evidence type="ECO:0000256" key="8">
    <source>
        <dbReference type="ARBA" id="ARBA00023157"/>
    </source>
</evidence>
<protein>
    <recommendedName>
        <fullName evidence="4">protein disulfide-isomerase</fullName>
        <ecNumber evidence="4">5.3.4.1</ecNumber>
    </recommendedName>
</protein>
<keyword evidence="6" id="KW-0677">Repeat</keyword>
<keyword evidence="8" id="KW-1015">Disulfide bond</keyword>
<evidence type="ECO:0000256" key="10">
    <source>
        <dbReference type="ARBA" id="ARBA00023284"/>
    </source>
</evidence>
<keyword evidence="7" id="KW-0256">Endoplasmic reticulum</keyword>
<keyword evidence="5" id="KW-0732">Signal</keyword>
<dbReference type="Pfam" id="PF00085">
    <property type="entry name" value="Thioredoxin"/>
    <property type="match status" value="2"/>
</dbReference>
<dbReference type="EC" id="5.3.4.1" evidence="4"/>
<dbReference type="Gene3D" id="3.40.30.10">
    <property type="entry name" value="Glutaredoxin"/>
    <property type="match status" value="6"/>
</dbReference>
<comment type="subcellular location">
    <subcellularLocation>
        <location evidence="2">Endoplasmic reticulum lumen</location>
    </subcellularLocation>
</comment>
<evidence type="ECO:0000313" key="14">
    <source>
        <dbReference type="EMBL" id="KAK0591599.1"/>
    </source>
</evidence>
<evidence type="ECO:0000256" key="1">
    <source>
        <dbReference type="ARBA" id="ARBA00001182"/>
    </source>
</evidence>
<feature type="compositionally biased region" description="Pro residues" evidence="11">
    <location>
        <begin position="971"/>
        <end position="1005"/>
    </location>
</feature>
<dbReference type="InterPro" id="IPR013766">
    <property type="entry name" value="Thioredoxin_domain"/>
</dbReference>
<evidence type="ECO:0000256" key="9">
    <source>
        <dbReference type="ARBA" id="ARBA00023235"/>
    </source>
</evidence>
<keyword evidence="12" id="KW-0812">Transmembrane</keyword>
<keyword evidence="9" id="KW-0413">Isomerase</keyword>
<dbReference type="Proteomes" id="UP001168877">
    <property type="component" value="Unassembled WGS sequence"/>
</dbReference>
<evidence type="ECO:0000256" key="11">
    <source>
        <dbReference type="SAM" id="MobiDB-lite"/>
    </source>
</evidence>
<keyword evidence="12" id="KW-0472">Membrane</keyword>
<dbReference type="AlphaFoldDB" id="A0AA39SM43"/>
<dbReference type="GO" id="GO:0005788">
    <property type="term" value="C:endoplasmic reticulum lumen"/>
    <property type="evidence" value="ECO:0007669"/>
    <property type="project" value="UniProtKB-SubCell"/>
</dbReference>
<dbReference type="FunFam" id="3.40.30.10:FF:000042">
    <property type="entry name" value="protein disulfide-isomerase A2"/>
    <property type="match status" value="1"/>
</dbReference>
<sequence>MAPTRALLLLFTSACLLFSLYKFTSLYHQSFQDFIEALTIFKSNPIIPKSPYNYISSPPALNSHNDHVVVNINDLDDNQVWPFIDETEVVVLTENNFSEFVDNNRHVMVMFYAPSCYRFLVSIQGPDFAAAAKLLKGTAVFVRVDASVERELKMKYHIPPYPTMHFFVDGVKKCHYSFDNGMNLMTSDAIMAWVERKMTIGIYNITTILEAMHIRETESEFVLGILDSLEGSDSEELAAASKLHSDINFYQSDTNWVKPVFYISPQIKRPVLIYAVPRGYYHFDGEFTRTAIADYILKRKDPPVITFTYKVAASIFENPMKQLLFVQVYTDNENSREQLAYKFSDAEDAPTVVAYDRCNRKKDKFNGELTLDNIKKFIRQSRPFIVNEKDMAVLNGNNFSQFMTENWLVMEVGSIGSQCDYWSREPATEYRVSEFASSMAASRTLLFLLISFLSLFALYWLTSLSHHHTSSPGDNQSYEAFIEALTIFKSNRYDEPESGPLSRKIKASPLPGYNKDFNNLATKPWPLLDDEDVVGLTELNFTDFVAKNKYVLVMYYATWCNWSEQLAPEYAAAAKMLKGEAVQLAMVDGDWEHRLTRKYHVNDYPTIHLFVGGVRPGVYDPCRERTRDAITTWVKMKMSLGIYSINTMDEAQRVLATESKLVLGFFDSLEGSESEELAAASKLQSDINFYQTASAEVAELFHIEPQIKRPALILLQTFSGNYSLFDDQFTRLAIAKFVSKVELPLVMKFSDRANAYRIFYYPMKQLWLFAPRNGSEKILSIFEEAAQAFKGEVVNIENFFLYVEMSKNIGLNYKQVTKFDVSLCQLRPWFRILFRKLTYYRYDISNSLQLLFVYVEMNLKLGCTKLPLEFGTTVDGPTIVGRKQYFSYDYNMMNDELTLSNIKSFGENFLGDDKRLSQWELDLARQAFEPMPVGVGFRLERRYFKVHRSSYRQMTGTGPAPSPHQQHNGPTPLPPQPSPPPLSPSPSPTSSSPPPEWAAAPPPPTEKIGMNGGQKAGITMGIMAGAAVVGLGGMVYKKRRSNIRRAIFRQAAKRSLL</sequence>
<accession>A0AA39SM43</accession>
<evidence type="ECO:0000256" key="12">
    <source>
        <dbReference type="SAM" id="Phobius"/>
    </source>
</evidence>
<comment type="caution">
    <text evidence="14">The sequence shown here is derived from an EMBL/GenBank/DDBJ whole genome shotgun (WGS) entry which is preliminary data.</text>
</comment>
<reference evidence="14" key="2">
    <citation type="submission" date="2023-06" db="EMBL/GenBank/DDBJ databases">
        <authorList>
            <person name="Swenson N.G."/>
            <person name="Wegrzyn J.L."/>
            <person name="Mcevoy S.L."/>
        </authorList>
    </citation>
    <scope>NUCLEOTIDE SEQUENCE</scope>
    <source>
        <strain evidence="14">NS2018</strain>
        <tissue evidence="14">Leaf</tissue>
    </source>
</reference>
<dbReference type="InterPro" id="IPR036249">
    <property type="entry name" value="Thioredoxin-like_sf"/>
</dbReference>